<protein>
    <recommendedName>
        <fullName evidence="3 5">Regulatory protein RecX</fullName>
    </recommendedName>
</protein>
<dbReference type="AlphaFoldDB" id="A0A174DR68"/>
<dbReference type="Pfam" id="PF21981">
    <property type="entry name" value="RecX_HTH3"/>
    <property type="match status" value="1"/>
</dbReference>
<dbReference type="InterPro" id="IPR053924">
    <property type="entry name" value="RecX_HTH_2nd"/>
</dbReference>
<evidence type="ECO:0000256" key="1">
    <source>
        <dbReference type="ARBA" id="ARBA00004496"/>
    </source>
</evidence>
<dbReference type="GO" id="GO:0005737">
    <property type="term" value="C:cytoplasm"/>
    <property type="evidence" value="ECO:0007669"/>
    <property type="project" value="UniProtKB-SubCell"/>
</dbReference>
<evidence type="ECO:0000256" key="4">
    <source>
        <dbReference type="ARBA" id="ARBA00022490"/>
    </source>
</evidence>
<dbReference type="RefSeq" id="WP_042401597.1">
    <property type="nucleotide sequence ID" value="NZ_CYYT01000013.1"/>
</dbReference>
<evidence type="ECO:0000313" key="10">
    <source>
        <dbReference type="Proteomes" id="UP000095558"/>
    </source>
</evidence>
<accession>A0A174DR68</accession>
<dbReference type="InterPro" id="IPR053926">
    <property type="entry name" value="RecX_HTH_1st"/>
</dbReference>
<dbReference type="InterPro" id="IPR003783">
    <property type="entry name" value="Regulatory_RecX"/>
</dbReference>
<evidence type="ECO:0000259" key="6">
    <source>
        <dbReference type="Pfam" id="PF02631"/>
    </source>
</evidence>
<dbReference type="OrthoDB" id="5421057at2"/>
<feature type="domain" description="RecX third three-helical" evidence="7">
    <location>
        <begin position="159"/>
        <end position="202"/>
    </location>
</feature>
<dbReference type="InterPro" id="IPR053925">
    <property type="entry name" value="RecX_HTH_3rd"/>
</dbReference>
<comment type="similarity">
    <text evidence="2 5">Belongs to the RecX family.</text>
</comment>
<dbReference type="GO" id="GO:0006282">
    <property type="term" value="P:regulation of DNA repair"/>
    <property type="evidence" value="ECO:0007669"/>
    <property type="project" value="UniProtKB-UniRule"/>
</dbReference>
<name>A0A174DR68_9CLOT</name>
<dbReference type="GeneID" id="83013039"/>
<organism evidence="9 10">
    <name type="scientific">Clostridium disporicum</name>
    <dbReference type="NCBI Taxonomy" id="84024"/>
    <lineage>
        <taxon>Bacteria</taxon>
        <taxon>Bacillati</taxon>
        <taxon>Bacillota</taxon>
        <taxon>Clostridia</taxon>
        <taxon>Eubacteriales</taxon>
        <taxon>Clostridiaceae</taxon>
        <taxon>Clostridium</taxon>
    </lineage>
</organism>
<feature type="domain" description="RecX first three-helical" evidence="8">
    <location>
        <begin position="62"/>
        <end position="100"/>
    </location>
</feature>
<reference evidence="9 10" key="1">
    <citation type="submission" date="2015-09" db="EMBL/GenBank/DDBJ databases">
        <authorList>
            <consortium name="Pathogen Informatics"/>
        </authorList>
    </citation>
    <scope>NUCLEOTIDE SEQUENCE [LARGE SCALE GENOMIC DNA]</scope>
    <source>
        <strain evidence="9 10">2789STDY5834855</strain>
    </source>
</reference>
<feature type="domain" description="RecX second three-helical" evidence="6">
    <location>
        <begin position="108"/>
        <end position="145"/>
    </location>
</feature>
<dbReference type="HAMAP" id="MF_01114">
    <property type="entry name" value="RecX"/>
    <property type="match status" value="1"/>
</dbReference>
<evidence type="ECO:0000256" key="2">
    <source>
        <dbReference type="ARBA" id="ARBA00009695"/>
    </source>
</evidence>
<sequence>MNIITKIEVGKRNKERVNIYIDEEYAFSISAELIYKENIKVKDKIDVDSLKKLADEDNYIKCKNTALKTIERTYKSEKELAQKLALKGYDDHIINRTINFMKEYNLLNDNNYATMYVKDKSRNIGKKKIKYSLLQKGIDEEIIESELEKINNDEVKAIVYEMALKKYKVFSKRENDNYKLTQKLYRFLMGKGYDYDLIKDVVKSIVKSEDFE</sequence>
<comment type="subcellular location">
    <subcellularLocation>
        <location evidence="1 5">Cytoplasm</location>
    </subcellularLocation>
</comment>
<dbReference type="EMBL" id="CYZV01000026">
    <property type="protein sequence ID" value="CUO48028.1"/>
    <property type="molecule type" value="Genomic_DNA"/>
</dbReference>
<evidence type="ECO:0000256" key="5">
    <source>
        <dbReference type="HAMAP-Rule" id="MF_01114"/>
    </source>
</evidence>
<proteinExistence type="inferred from homology"/>
<dbReference type="NCBIfam" id="NF001058">
    <property type="entry name" value="PRK00117.4-1"/>
    <property type="match status" value="1"/>
</dbReference>
<dbReference type="Gene3D" id="1.10.10.10">
    <property type="entry name" value="Winged helix-like DNA-binding domain superfamily/Winged helix DNA-binding domain"/>
    <property type="match status" value="3"/>
</dbReference>
<keyword evidence="4 5" id="KW-0963">Cytoplasm</keyword>
<evidence type="ECO:0000259" key="8">
    <source>
        <dbReference type="Pfam" id="PF21982"/>
    </source>
</evidence>
<comment type="function">
    <text evidence="5">Modulates RecA activity.</text>
</comment>
<dbReference type="Pfam" id="PF21982">
    <property type="entry name" value="RecX_HTH1"/>
    <property type="match status" value="1"/>
</dbReference>
<evidence type="ECO:0000313" key="9">
    <source>
        <dbReference type="EMBL" id="CUO48028.1"/>
    </source>
</evidence>
<dbReference type="PANTHER" id="PTHR33602">
    <property type="entry name" value="REGULATORY PROTEIN RECX FAMILY PROTEIN"/>
    <property type="match status" value="1"/>
</dbReference>
<dbReference type="PANTHER" id="PTHR33602:SF1">
    <property type="entry name" value="REGULATORY PROTEIN RECX FAMILY PROTEIN"/>
    <property type="match status" value="1"/>
</dbReference>
<evidence type="ECO:0000259" key="7">
    <source>
        <dbReference type="Pfam" id="PF21981"/>
    </source>
</evidence>
<dbReference type="InterPro" id="IPR036388">
    <property type="entry name" value="WH-like_DNA-bd_sf"/>
</dbReference>
<dbReference type="Proteomes" id="UP000095558">
    <property type="component" value="Unassembled WGS sequence"/>
</dbReference>
<dbReference type="Pfam" id="PF02631">
    <property type="entry name" value="RecX_HTH2"/>
    <property type="match status" value="1"/>
</dbReference>
<gene>
    <name evidence="5 9" type="primary">recX</name>
    <name evidence="9" type="ORF">ERS852470_02473</name>
</gene>
<evidence type="ECO:0000256" key="3">
    <source>
        <dbReference type="ARBA" id="ARBA00018111"/>
    </source>
</evidence>